<dbReference type="Pfam" id="PF02889">
    <property type="entry name" value="Sec63"/>
    <property type="match status" value="1"/>
</dbReference>
<keyword evidence="4" id="KW-0256">Endoplasmic reticulum</keyword>
<dbReference type="InterPro" id="IPR004179">
    <property type="entry name" value="Sec63-dom"/>
</dbReference>
<keyword evidence="10" id="KW-1185">Reference proteome</keyword>
<dbReference type="FunFam" id="2.60.40.150:FF:000048">
    <property type="entry name" value="U5 small nuclear ribonucleoprotein 200 kDa helicase"/>
    <property type="match status" value="1"/>
</dbReference>
<dbReference type="GO" id="GO:0005681">
    <property type="term" value="C:spliceosomal complex"/>
    <property type="evidence" value="ECO:0007669"/>
    <property type="project" value="TreeGrafter"/>
</dbReference>
<evidence type="ECO:0000256" key="6">
    <source>
        <dbReference type="ARBA" id="ARBA00023136"/>
    </source>
</evidence>
<feature type="non-terminal residue" evidence="9">
    <location>
        <position position="1"/>
    </location>
</feature>
<evidence type="ECO:0000313" key="9">
    <source>
        <dbReference type="EMBL" id="CAF1281618.1"/>
    </source>
</evidence>
<dbReference type="Gene3D" id="2.60.40.150">
    <property type="entry name" value="C2 domain"/>
    <property type="match status" value="1"/>
</dbReference>
<dbReference type="FunFam" id="1.10.150.20:FF:000013">
    <property type="entry name" value="U5 small nuclear ribonucleoprotein kDa helicase"/>
    <property type="match status" value="1"/>
</dbReference>
<dbReference type="GO" id="GO:0003724">
    <property type="term" value="F:RNA helicase activity"/>
    <property type="evidence" value="ECO:0007669"/>
    <property type="project" value="TreeGrafter"/>
</dbReference>
<dbReference type="GO" id="GO:0000388">
    <property type="term" value="P:spliceosome conformational change to release U4 (or U4atac) and U1 (or U11)"/>
    <property type="evidence" value="ECO:0007669"/>
    <property type="project" value="TreeGrafter"/>
</dbReference>
<evidence type="ECO:0000256" key="1">
    <source>
        <dbReference type="ARBA" id="ARBA00004141"/>
    </source>
</evidence>
<evidence type="ECO:0000256" key="3">
    <source>
        <dbReference type="ARBA" id="ARBA00022692"/>
    </source>
</evidence>
<proteinExistence type="predicted"/>
<organism evidence="9 10">
    <name type="scientific">Adineta ricciae</name>
    <name type="common">Rotifer</name>
    <dbReference type="NCBI Taxonomy" id="249248"/>
    <lineage>
        <taxon>Eukaryota</taxon>
        <taxon>Metazoa</taxon>
        <taxon>Spiralia</taxon>
        <taxon>Gnathifera</taxon>
        <taxon>Rotifera</taxon>
        <taxon>Eurotatoria</taxon>
        <taxon>Bdelloidea</taxon>
        <taxon>Adinetida</taxon>
        <taxon>Adinetidae</taxon>
        <taxon>Adineta</taxon>
    </lineage>
</organism>
<reference evidence="9" key="1">
    <citation type="submission" date="2021-02" db="EMBL/GenBank/DDBJ databases">
        <authorList>
            <person name="Nowell W R."/>
        </authorList>
    </citation>
    <scope>NUCLEOTIDE SEQUENCE</scope>
</reference>
<dbReference type="EMBL" id="CAJNOR010002348">
    <property type="protein sequence ID" value="CAF1281618.1"/>
    <property type="molecule type" value="Genomic_DNA"/>
</dbReference>
<keyword evidence="7" id="KW-0143">Chaperone</keyword>
<keyword evidence="3" id="KW-0812">Transmembrane</keyword>
<dbReference type="GO" id="GO:0003723">
    <property type="term" value="F:RNA binding"/>
    <property type="evidence" value="ECO:0007669"/>
    <property type="project" value="TreeGrafter"/>
</dbReference>
<protein>
    <recommendedName>
        <fullName evidence="8">SEC63 domain-containing protein</fullName>
    </recommendedName>
</protein>
<evidence type="ECO:0000256" key="5">
    <source>
        <dbReference type="ARBA" id="ARBA00022989"/>
    </source>
</evidence>
<dbReference type="PANTHER" id="PTHR24075">
    <property type="entry name" value="SEC63 DOMAIN-CONTAINING"/>
    <property type="match status" value="1"/>
</dbReference>
<dbReference type="SUPFAM" id="SSF158702">
    <property type="entry name" value="Sec63 N-terminal domain-like"/>
    <property type="match status" value="1"/>
</dbReference>
<keyword evidence="6" id="KW-0472">Membrane</keyword>
<evidence type="ECO:0000313" key="10">
    <source>
        <dbReference type="Proteomes" id="UP000663828"/>
    </source>
</evidence>
<accession>A0A815C367</accession>
<evidence type="ECO:0000256" key="7">
    <source>
        <dbReference type="ARBA" id="ARBA00023186"/>
    </source>
</evidence>
<comment type="subcellular location">
    <subcellularLocation>
        <location evidence="2">Endoplasmic reticulum</location>
    </subcellularLocation>
    <subcellularLocation>
        <location evidence="1">Membrane</location>
        <topology evidence="1">Multi-pass membrane protein</topology>
    </subcellularLocation>
</comment>
<dbReference type="PANTHER" id="PTHR24075:SF5">
    <property type="entry name" value="U5 SMALL NUCLEAR RIBONUCLEOPROTEIN 200 KDA HELICASE"/>
    <property type="match status" value="1"/>
</dbReference>
<dbReference type="InterPro" id="IPR035892">
    <property type="entry name" value="C2_domain_sf"/>
</dbReference>
<evidence type="ECO:0000256" key="4">
    <source>
        <dbReference type="ARBA" id="ARBA00022824"/>
    </source>
</evidence>
<keyword evidence="5" id="KW-1133">Transmembrane helix</keyword>
<feature type="domain" description="SEC63" evidence="8">
    <location>
        <begin position="1"/>
        <end position="181"/>
    </location>
</feature>
<dbReference type="AlphaFoldDB" id="A0A815C367"/>
<dbReference type="Proteomes" id="UP000663828">
    <property type="component" value="Unassembled WGS sequence"/>
</dbReference>
<evidence type="ECO:0000256" key="2">
    <source>
        <dbReference type="ARBA" id="ARBA00004240"/>
    </source>
</evidence>
<name>A0A815C367_ADIRI</name>
<dbReference type="SMART" id="SM00973">
    <property type="entry name" value="Sec63"/>
    <property type="match status" value="1"/>
</dbReference>
<dbReference type="SUPFAM" id="SSF81296">
    <property type="entry name" value="E set domains"/>
    <property type="match status" value="1"/>
</dbReference>
<dbReference type="GO" id="GO:0005783">
    <property type="term" value="C:endoplasmic reticulum"/>
    <property type="evidence" value="ECO:0007669"/>
    <property type="project" value="UniProtKB-SubCell"/>
</dbReference>
<gene>
    <name evidence="9" type="ORF">XAT740_LOCUS27848</name>
</gene>
<dbReference type="GO" id="GO:0016020">
    <property type="term" value="C:membrane"/>
    <property type="evidence" value="ECO:0007669"/>
    <property type="project" value="UniProtKB-SubCell"/>
</dbReference>
<evidence type="ECO:0000259" key="8">
    <source>
        <dbReference type="SMART" id="SM00973"/>
    </source>
</evidence>
<dbReference type="Gene3D" id="1.10.150.20">
    <property type="entry name" value="5' to 3' exonuclease, C-terminal subdomain"/>
    <property type="match status" value="1"/>
</dbReference>
<sequence length="194" mass="22173">ELAQMITQAMWNKDSFLKQLPHFTSEIIQRCTDKKIETVFDLMEMQDEDRVELLNLSTSKLADVARFCNRYPNIEVSYEIPDKDDISSGSTVTVNVSLERVDEVSGPVIAPLFPQKREEGWWLVIGETKTNALISIKRLTLQQKADVVLDFTAPSSGTHNYILYLMSDAYMGCDHEYKFTIDVHKGSNQDVDMK</sequence>
<dbReference type="InterPro" id="IPR014756">
    <property type="entry name" value="Ig_E-set"/>
</dbReference>
<comment type="caution">
    <text evidence="9">The sequence shown here is derived from an EMBL/GenBank/DDBJ whole genome shotgun (WGS) entry which is preliminary data.</text>
</comment>